<name>A0ABV6HY78_9PAST</name>
<evidence type="ECO:0000313" key="1">
    <source>
        <dbReference type="EMBL" id="MFC0323594.1"/>
    </source>
</evidence>
<accession>A0ABV6HY78</accession>
<dbReference type="PIRSF" id="PIRSF004690">
    <property type="entry name" value="DmsD"/>
    <property type="match status" value="1"/>
</dbReference>
<proteinExistence type="predicted"/>
<dbReference type="EMBL" id="JBHLWA010000038">
    <property type="protein sequence ID" value="MFC0323594.1"/>
    <property type="molecule type" value="Genomic_DNA"/>
</dbReference>
<dbReference type="InterPro" id="IPR036411">
    <property type="entry name" value="TorD-like_sf"/>
</dbReference>
<sequence>MSEQLIEINNFSLICRLFGNIFYRQPQDSVLTPALQWIKQDGVRSVWALVLDQQSEVAMKNLATNWTIEQLADDYQHLQASVDFHLSGYGIGLEDFIQFRQERAMPAIENADHVALLLLTASWIEDQTGSTVAQKMLFQDFLLPCMGRFLGQIEAHAKTAFYRSVAQLCRDLLAGMADELEEEIEK</sequence>
<dbReference type="Gene3D" id="1.10.3480.10">
    <property type="entry name" value="TorD-like"/>
    <property type="match status" value="1"/>
</dbReference>
<dbReference type="RefSeq" id="WP_382375295.1">
    <property type="nucleotide sequence ID" value="NZ_JBHLWA010000038.1"/>
</dbReference>
<dbReference type="InterPro" id="IPR026269">
    <property type="entry name" value="DmsD-type"/>
</dbReference>
<keyword evidence="2" id="KW-1185">Reference proteome</keyword>
<comment type="caution">
    <text evidence="1">The sequence shown here is derived from an EMBL/GenBank/DDBJ whole genome shotgun (WGS) entry which is preliminary data.</text>
</comment>
<protein>
    <submittedName>
        <fullName evidence="1">Molecular chaperone</fullName>
    </submittedName>
</protein>
<dbReference type="SUPFAM" id="SSF89155">
    <property type="entry name" value="TorD-like"/>
    <property type="match status" value="1"/>
</dbReference>
<dbReference type="InterPro" id="IPR050289">
    <property type="entry name" value="TorD/DmsD_chaperones"/>
</dbReference>
<dbReference type="PANTHER" id="PTHR34227:SF12">
    <property type="entry name" value="CHAPERONE PROTEIN YCDY"/>
    <property type="match status" value="1"/>
</dbReference>
<gene>
    <name evidence="1" type="ORF">ACFFHT_08510</name>
</gene>
<organism evidence="1 2">
    <name type="scientific">Gallibacterium melopsittaci</name>
    <dbReference type="NCBI Taxonomy" id="516063"/>
    <lineage>
        <taxon>Bacteria</taxon>
        <taxon>Pseudomonadati</taxon>
        <taxon>Pseudomonadota</taxon>
        <taxon>Gammaproteobacteria</taxon>
        <taxon>Pasteurellales</taxon>
        <taxon>Pasteurellaceae</taxon>
        <taxon>Gallibacterium</taxon>
    </lineage>
</organism>
<dbReference type="PANTHER" id="PTHR34227">
    <property type="entry name" value="CHAPERONE PROTEIN YCDY"/>
    <property type="match status" value="1"/>
</dbReference>
<evidence type="ECO:0000313" key="2">
    <source>
        <dbReference type="Proteomes" id="UP001589769"/>
    </source>
</evidence>
<reference evidence="1 2" key="1">
    <citation type="submission" date="2024-09" db="EMBL/GenBank/DDBJ databases">
        <authorList>
            <person name="Sun Q."/>
            <person name="Mori K."/>
        </authorList>
    </citation>
    <scope>NUCLEOTIDE SEQUENCE [LARGE SCALE GENOMIC DNA]</scope>
    <source>
        <strain evidence="1 2">CCM 7538</strain>
    </source>
</reference>
<dbReference type="Proteomes" id="UP001589769">
    <property type="component" value="Unassembled WGS sequence"/>
</dbReference>